<proteinExistence type="predicted"/>
<dbReference type="AlphaFoldDB" id="A0A1Z3HPT0"/>
<dbReference type="EMBL" id="CP021983">
    <property type="protein sequence ID" value="ASC72318.1"/>
    <property type="molecule type" value="Genomic_DNA"/>
</dbReference>
<accession>A0A1Z3HPT0</accession>
<evidence type="ECO:0000313" key="1">
    <source>
        <dbReference type="EMBL" id="ASC72318.1"/>
    </source>
</evidence>
<gene>
    <name evidence="1" type="ORF">XM38_032750</name>
</gene>
<keyword evidence="2" id="KW-1185">Reference proteome</keyword>
<evidence type="ECO:0000313" key="2">
    <source>
        <dbReference type="Proteomes" id="UP000191901"/>
    </source>
</evidence>
<dbReference type="KEGG" id="hhg:XM38_032750"/>
<dbReference type="STRING" id="1641165.XM38_00520"/>
<protein>
    <submittedName>
        <fullName evidence="1">Uncharacterized protein</fullName>
    </submittedName>
</protein>
<name>A0A1Z3HPT0_9CYAN</name>
<organism evidence="1 2">
    <name type="scientific">Halomicronema hongdechloris C2206</name>
    <dbReference type="NCBI Taxonomy" id="1641165"/>
    <lineage>
        <taxon>Bacteria</taxon>
        <taxon>Bacillati</taxon>
        <taxon>Cyanobacteriota</taxon>
        <taxon>Cyanophyceae</taxon>
        <taxon>Nodosilineales</taxon>
        <taxon>Nodosilineaceae</taxon>
        <taxon>Halomicronema</taxon>
    </lineage>
</organism>
<dbReference type="RefSeq" id="WP_080804939.1">
    <property type="nucleotide sequence ID" value="NZ_CP021983.2"/>
</dbReference>
<dbReference type="Proteomes" id="UP000191901">
    <property type="component" value="Chromosome"/>
</dbReference>
<reference evidence="1 2" key="1">
    <citation type="journal article" date="2016" name="Biochim. Biophys. Acta">
        <title>Characterization of red-shifted phycobilisomes isolated from the chlorophyll f-containing cyanobacterium Halomicronema hongdechloris.</title>
        <authorList>
            <person name="Li Y."/>
            <person name="Lin Y."/>
            <person name="Garvey C.J."/>
            <person name="Birch D."/>
            <person name="Corkery R.W."/>
            <person name="Loughlin P.C."/>
            <person name="Scheer H."/>
            <person name="Willows R.D."/>
            <person name="Chen M."/>
        </authorList>
    </citation>
    <scope>NUCLEOTIDE SEQUENCE [LARGE SCALE GENOMIC DNA]</scope>
    <source>
        <strain evidence="1 2">C2206</strain>
    </source>
</reference>
<sequence>MANGILSQLPSLTSAIDAQETLTNGFSTLTATLPDDTSSLIAPLTTGLGSLAEAIPDEPAALVAPLETSFDQFLEQLSAGQIPAIQTFQAQFTEVFDILAPLQDVLASADGLRDLRDVVFEQAGDPISLVNSLIAEFNTLIPTESLEVLQTFVNTLQTFEANLPSDPTEVATFLAQSFLGVPLDLLAAPLSLVEGMQADIAGLLDATQVEAFETALQTTATQFRTLATQLRTLDLTDAAAYPSLQTGVTAAQGHLTGVQTQLTQLVNDFQTGLSSLNVEGLNDNLQQTLENVPEVKVAQVDDFLQLVLTPIQQITARLDALTPEALTQRLRDANSYLDDVIQGQGFDEIQAGLLKPFNAIGEAIASLNLDQFRDAIADFFGTLGDGITSITSQTDGVKTAIQAACDQIDSVLASLETGGDQVETLISDVGTAIESAIAAIPLEAFRDQVMNLLNQVQGLIASFGPVLDDALDQVSGLIGQLEDIDFRQFAEPIIEAIRSLEATLESINENLLSEAELSAFRVSAGVLSNIDLGPVRTEILNTFDQVHPGNLVNELLAKYQALTDKLADYNPANLLTPLAEPFNHVKSTLDQYNPATLIDPVLDQIESFTQQLGGLDQLITQAIAPLTQLFEALQQAMADLSPSQLLTPLTQQFANIMALFDKLDITPFLDELEGMFSQWLQQALGGLQNVGDGFNSAGDLKTYLDPDTPDPADDTLGFMPGDILRPVEDVYNKVVGALTQIPEATLVDAFNHLKGQFVEALATIAPLNLSAQIASDLQQQLARFDFTQRFDLVADVYSAYGELLLALDSIDIVQVPAALQTDYFQIAGTIPSLNPDLTLADFRPTFQSLNRNTLRLTTGLNVGKLAAAFGPLSEQLTGLIPPFLQETLSLENIQAHLEILNPGRLADEVNQVYEQFAVKTAQFGDVFVAELPPILDRLSANTTGFLPTLLKQAFGEIYNPLKAQLEALNPAGIIADLEADVYTPLVTALDSLHPDTLLAELDLSSKTQGFTNIIDGIITSLRGLQTTISEQWGEILSALDLLNPLNLQAPLNDAFEQIRLATTLDPQDILDQLDRLVAHIREDLERVLLDVETALSEMLAAAPT</sequence>